<reference evidence="1 2" key="2">
    <citation type="submission" date="2019-01" db="EMBL/GenBank/DDBJ databases">
        <title>Tautonia sociabilis, a novel thermotolerant planctomycete of Isosphaeraceae family, isolated from a 4000 m deep subterranean habitat.</title>
        <authorList>
            <person name="Kovaleva O.L."/>
            <person name="Elcheninov A.G."/>
            <person name="Van Heerden E."/>
            <person name="Toshchakov S.V."/>
            <person name="Novikov A."/>
            <person name="Bonch-Osmolovskaya E.A."/>
            <person name="Kublanov I.V."/>
        </authorList>
    </citation>
    <scope>NUCLEOTIDE SEQUENCE [LARGE SCALE GENOMIC DNA]</scope>
    <source>
        <strain evidence="1 2">GM2012</strain>
    </source>
</reference>
<gene>
    <name evidence="1" type="ORF">TsocGM_14660</name>
</gene>
<proteinExistence type="predicted"/>
<dbReference type="PROSITE" id="PS51257">
    <property type="entry name" value="PROKAR_LIPOPROTEIN"/>
    <property type="match status" value="1"/>
</dbReference>
<keyword evidence="2" id="KW-1185">Reference proteome</keyword>
<evidence type="ECO:0000313" key="2">
    <source>
        <dbReference type="Proteomes" id="UP000280296"/>
    </source>
</evidence>
<dbReference type="Proteomes" id="UP000280296">
    <property type="component" value="Unassembled WGS sequence"/>
</dbReference>
<sequence length="131" mass="13960">MVALRLGSFAAASKMRNMIRKVILPVIVIMAASACAVSAPRGPNRAAVVMKLDETEGHICMGAGEVKPGDRVTLFKNQCTGPTPGKKVVSPACKRQQLGGGEVIRTLNEHYSVIRVDPGVQFEVGTMVEKL</sequence>
<comment type="caution">
    <text evidence="1">The sequence shown here is derived from an EMBL/GenBank/DDBJ whole genome shotgun (WGS) entry which is preliminary data.</text>
</comment>
<dbReference type="EMBL" id="RYZH01000027">
    <property type="protein sequence ID" value="RUL87031.1"/>
    <property type="molecule type" value="Genomic_DNA"/>
</dbReference>
<evidence type="ECO:0000313" key="1">
    <source>
        <dbReference type="EMBL" id="RUL87031.1"/>
    </source>
</evidence>
<protein>
    <submittedName>
        <fullName evidence="1">Uncharacterized protein</fullName>
    </submittedName>
</protein>
<name>A0A432MI37_9BACT</name>
<dbReference type="AlphaFoldDB" id="A0A432MI37"/>
<organism evidence="1 2">
    <name type="scientific">Tautonia sociabilis</name>
    <dbReference type="NCBI Taxonomy" id="2080755"/>
    <lineage>
        <taxon>Bacteria</taxon>
        <taxon>Pseudomonadati</taxon>
        <taxon>Planctomycetota</taxon>
        <taxon>Planctomycetia</taxon>
        <taxon>Isosphaerales</taxon>
        <taxon>Isosphaeraceae</taxon>
        <taxon>Tautonia</taxon>
    </lineage>
</organism>
<reference evidence="1 2" key="1">
    <citation type="submission" date="2018-12" db="EMBL/GenBank/DDBJ databases">
        <authorList>
            <person name="Toschakov S.V."/>
        </authorList>
    </citation>
    <scope>NUCLEOTIDE SEQUENCE [LARGE SCALE GENOMIC DNA]</scope>
    <source>
        <strain evidence="1 2">GM2012</strain>
    </source>
</reference>
<accession>A0A432MI37</accession>